<keyword evidence="12 13" id="KW-0472">Membrane</keyword>
<dbReference type="InterPro" id="IPR004316">
    <property type="entry name" value="SWEET_rpt"/>
</dbReference>
<dbReference type="InterPro" id="IPR047664">
    <property type="entry name" value="SWEET"/>
</dbReference>
<evidence type="ECO:0000256" key="8">
    <source>
        <dbReference type="ARBA" id="ARBA00022692"/>
    </source>
</evidence>
<evidence type="ECO:0000256" key="1">
    <source>
        <dbReference type="ARBA" id="ARBA00004651"/>
    </source>
</evidence>
<evidence type="ECO:0000256" key="5">
    <source>
        <dbReference type="ARBA" id="ARBA00022448"/>
    </source>
</evidence>
<protein>
    <recommendedName>
        <fullName evidence="4">Sugar transporter SWEET1</fullName>
    </recommendedName>
</protein>
<evidence type="ECO:0000256" key="11">
    <source>
        <dbReference type="ARBA" id="ARBA00023034"/>
    </source>
</evidence>
<dbReference type="GO" id="GO:0000139">
    <property type="term" value="C:Golgi membrane"/>
    <property type="evidence" value="ECO:0007669"/>
    <property type="project" value="UniProtKB-SubCell"/>
</dbReference>
<comment type="similarity">
    <text evidence="3">Belongs to the SWEET sugar transporter family.</text>
</comment>
<organism evidence="14">
    <name type="scientific">Amblyomma cajennense</name>
    <name type="common">Cayenne tick</name>
    <name type="synonym">Acarus cajennensis</name>
    <dbReference type="NCBI Taxonomy" id="34607"/>
    <lineage>
        <taxon>Eukaryota</taxon>
        <taxon>Metazoa</taxon>
        <taxon>Ecdysozoa</taxon>
        <taxon>Arthropoda</taxon>
        <taxon>Chelicerata</taxon>
        <taxon>Arachnida</taxon>
        <taxon>Acari</taxon>
        <taxon>Parasitiformes</taxon>
        <taxon>Ixodida</taxon>
        <taxon>Ixodoidea</taxon>
        <taxon>Ixodidae</taxon>
        <taxon>Amblyomminae</taxon>
        <taxon>Amblyomma</taxon>
    </lineage>
</organism>
<evidence type="ECO:0000256" key="12">
    <source>
        <dbReference type="ARBA" id="ARBA00023136"/>
    </source>
</evidence>
<feature type="transmembrane region" description="Helical" evidence="13">
    <location>
        <begin position="187"/>
        <end position="208"/>
    </location>
</feature>
<dbReference type="Gene3D" id="1.20.1280.290">
    <property type="match status" value="2"/>
</dbReference>
<keyword evidence="8 13" id="KW-0812">Transmembrane</keyword>
<evidence type="ECO:0000256" key="10">
    <source>
        <dbReference type="ARBA" id="ARBA00022989"/>
    </source>
</evidence>
<dbReference type="Pfam" id="PF03083">
    <property type="entry name" value="MtN3_slv"/>
    <property type="match status" value="2"/>
</dbReference>
<feature type="transmembrane region" description="Helical" evidence="13">
    <location>
        <begin position="125"/>
        <end position="148"/>
    </location>
</feature>
<name>A0A023FJE9_AMBCJ</name>
<evidence type="ECO:0000256" key="9">
    <source>
        <dbReference type="ARBA" id="ARBA00022737"/>
    </source>
</evidence>
<feature type="transmembrane region" description="Helical" evidence="13">
    <location>
        <begin position="101"/>
        <end position="119"/>
    </location>
</feature>
<dbReference type="EMBL" id="GBBK01003684">
    <property type="protein sequence ID" value="JAC20798.1"/>
    <property type="molecule type" value="mRNA"/>
</dbReference>
<dbReference type="GO" id="GO:0005886">
    <property type="term" value="C:plasma membrane"/>
    <property type="evidence" value="ECO:0007669"/>
    <property type="project" value="UniProtKB-SubCell"/>
</dbReference>
<reference evidence="14" key="1">
    <citation type="submission" date="2014-03" db="EMBL/GenBank/DDBJ databases">
        <title>The sialotranscriptome of Amblyomma triste, Amblyomma parvum and Amblyomma cajennense ticks, uncovered by 454-based RNA-seq.</title>
        <authorList>
            <person name="Garcia G.R."/>
            <person name="Gardinassi L.G."/>
            <person name="Ribeiro J.M."/>
            <person name="Anatriello E."/>
            <person name="Ferreira B.R."/>
            <person name="Moreira H.N."/>
            <person name="Mafra C."/>
            <person name="Olegario M.M."/>
            <person name="Szabo P.J."/>
            <person name="Miranda-Santos I.K."/>
            <person name="Maruyama S.R."/>
        </authorList>
    </citation>
    <scope>NUCLEOTIDE SEQUENCE</scope>
    <source>
        <strain evidence="14">Uberlandia</strain>
        <tissue evidence="14">Salivary glands</tissue>
    </source>
</reference>
<accession>A0A023FJE9</accession>
<feature type="transmembrane region" description="Helical" evidence="13">
    <location>
        <begin position="6"/>
        <end position="24"/>
    </location>
</feature>
<keyword evidence="11" id="KW-0333">Golgi apparatus</keyword>
<dbReference type="PANTHER" id="PTHR10791:SF112">
    <property type="entry name" value="SUGAR TRANSPORTER SWEET1"/>
    <property type="match status" value="1"/>
</dbReference>
<dbReference type="AlphaFoldDB" id="A0A023FJE9"/>
<feature type="transmembrane region" description="Helical" evidence="13">
    <location>
        <begin position="160"/>
        <end position="181"/>
    </location>
</feature>
<dbReference type="PANTHER" id="PTHR10791">
    <property type="entry name" value="RAG1-ACTIVATING PROTEIN 1"/>
    <property type="match status" value="1"/>
</dbReference>
<evidence type="ECO:0000256" key="2">
    <source>
        <dbReference type="ARBA" id="ARBA00004653"/>
    </source>
</evidence>
<evidence type="ECO:0000313" key="14">
    <source>
        <dbReference type="EMBL" id="JAC20798.1"/>
    </source>
</evidence>
<keyword evidence="5" id="KW-0813">Transport</keyword>
<comment type="subcellular location">
    <subcellularLocation>
        <location evidence="1">Cell membrane</location>
        <topology evidence="1">Multi-pass membrane protein</topology>
    </subcellularLocation>
    <subcellularLocation>
        <location evidence="2">Golgi apparatus membrane</location>
        <topology evidence="2">Multi-pass membrane protein</topology>
    </subcellularLocation>
</comment>
<feature type="transmembrane region" description="Helical" evidence="13">
    <location>
        <begin position="45"/>
        <end position="62"/>
    </location>
</feature>
<sequence length="214" mass="23773">MDSKETIKTIVGDLALVFTIVNYASGVQICRKVREKGGTHELSPLPFLAGILATFLWLEYGLMKEDHILIWVNSIGLLLQASFLGYFYSYTKIKGSLNWKIFVLLMVLAGVYYEVTYFINNKDVALSIVGLMGCIAAFLFFASPLSSLLHVVRTQSVETLPFPLIVSAFIVSSLWTLYGFICEDAFIYTPNIMGALITACQLALFVIYPSGKHA</sequence>
<evidence type="ECO:0000256" key="3">
    <source>
        <dbReference type="ARBA" id="ARBA00007809"/>
    </source>
</evidence>
<evidence type="ECO:0000256" key="6">
    <source>
        <dbReference type="ARBA" id="ARBA00022475"/>
    </source>
</evidence>
<evidence type="ECO:0000256" key="4">
    <source>
        <dbReference type="ARBA" id="ARBA00021741"/>
    </source>
</evidence>
<dbReference type="FunFam" id="1.20.1280.290:FF:000004">
    <property type="entry name" value="Sugar transporter SWEET"/>
    <property type="match status" value="1"/>
</dbReference>
<proteinExistence type="evidence at transcript level"/>
<keyword evidence="9" id="KW-0677">Repeat</keyword>
<keyword evidence="7 14" id="KW-0762">Sugar transport</keyword>
<keyword evidence="10 13" id="KW-1133">Transmembrane helix</keyword>
<keyword evidence="6" id="KW-1003">Cell membrane</keyword>
<evidence type="ECO:0000256" key="7">
    <source>
        <dbReference type="ARBA" id="ARBA00022597"/>
    </source>
</evidence>
<dbReference type="GO" id="GO:0051119">
    <property type="term" value="F:sugar transmembrane transporter activity"/>
    <property type="evidence" value="ECO:0007669"/>
    <property type="project" value="InterPro"/>
</dbReference>
<evidence type="ECO:0000256" key="13">
    <source>
        <dbReference type="SAM" id="Phobius"/>
    </source>
</evidence>
<feature type="transmembrane region" description="Helical" evidence="13">
    <location>
        <begin position="68"/>
        <end position="89"/>
    </location>
</feature>